<evidence type="ECO:0000313" key="2">
    <source>
        <dbReference type="EMBL" id="NTS30562.1"/>
    </source>
</evidence>
<feature type="domain" description="YjiS-like" evidence="1">
    <location>
        <begin position="3"/>
        <end position="39"/>
    </location>
</feature>
<evidence type="ECO:0000259" key="1">
    <source>
        <dbReference type="Pfam" id="PF06568"/>
    </source>
</evidence>
<organism evidence="2 3">
    <name type="scientific">Phyllobacterium pellucidum</name>
    <dbReference type="NCBI Taxonomy" id="2740464"/>
    <lineage>
        <taxon>Bacteria</taxon>
        <taxon>Pseudomonadati</taxon>
        <taxon>Pseudomonadota</taxon>
        <taxon>Alphaproteobacteria</taxon>
        <taxon>Hyphomicrobiales</taxon>
        <taxon>Phyllobacteriaceae</taxon>
        <taxon>Phyllobacterium</taxon>
    </lineage>
</organism>
<gene>
    <name evidence="2" type="ORF">HQ945_04780</name>
</gene>
<dbReference type="EMBL" id="JABUMX010000001">
    <property type="protein sequence ID" value="NTS30562.1"/>
    <property type="molecule type" value="Genomic_DNA"/>
</dbReference>
<keyword evidence="3" id="KW-1185">Reference proteome</keyword>
<reference evidence="2 3" key="1">
    <citation type="submission" date="2020-05" db="EMBL/GenBank/DDBJ databases">
        <authorList>
            <person name="Kim M.K."/>
        </authorList>
    </citation>
    <scope>NUCLEOTIDE SEQUENCE [LARGE SCALE GENOMIC DNA]</scope>
    <source>
        <strain evidence="2 3">BT25</strain>
    </source>
</reference>
<evidence type="ECO:0000313" key="3">
    <source>
        <dbReference type="Proteomes" id="UP000550508"/>
    </source>
</evidence>
<dbReference type="AlphaFoldDB" id="A0A849VL90"/>
<dbReference type="InterPro" id="IPR009506">
    <property type="entry name" value="YjiS-like"/>
</dbReference>
<accession>A0A849VL90</accession>
<name>A0A849VL90_9HYPH</name>
<comment type="caution">
    <text evidence="2">The sequence shown here is derived from an EMBL/GenBank/DDBJ whole genome shotgun (WGS) entry which is preliminary data.</text>
</comment>
<sequence>MSLRNRILQYRQYRQNLHELSRCTDRNLADLGIARADIRRVAWQAAL</sequence>
<proteinExistence type="predicted"/>
<protein>
    <submittedName>
        <fullName evidence="2">DUF1127 domain-containing protein</fullName>
    </submittedName>
</protein>
<dbReference type="Pfam" id="PF06568">
    <property type="entry name" value="YjiS-like"/>
    <property type="match status" value="1"/>
</dbReference>
<dbReference type="Proteomes" id="UP000550508">
    <property type="component" value="Unassembled WGS sequence"/>
</dbReference>